<dbReference type="OrthoDB" id="10253709at2759"/>
<protein>
    <submittedName>
        <fullName evidence="13">Mitochondrial carrier homolog 2</fullName>
    </submittedName>
</protein>
<evidence type="ECO:0000256" key="2">
    <source>
        <dbReference type="ARBA" id="ARBA00006375"/>
    </source>
</evidence>
<evidence type="ECO:0000256" key="6">
    <source>
        <dbReference type="ARBA" id="ARBA00022989"/>
    </source>
</evidence>
<evidence type="ECO:0000256" key="5">
    <source>
        <dbReference type="ARBA" id="ARBA00022787"/>
    </source>
</evidence>
<keyword evidence="4" id="KW-0677">Repeat</keyword>
<dbReference type="SUPFAM" id="SSF103506">
    <property type="entry name" value="Mitochondrial carrier"/>
    <property type="match status" value="1"/>
</dbReference>
<dbReference type="Gene3D" id="1.50.40.10">
    <property type="entry name" value="Mitochondrial carrier domain"/>
    <property type="match status" value="1"/>
</dbReference>
<evidence type="ECO:0000256" key="3">
    <source>
        <dbReference type="ARBA" id="ARBA00022692"/>
    </source>
</evidence>
<feature type="repeat" description="Solcar" evidence="9">
    <location>
        <begin position="138"/>
        <end position="226"/>
    </location>
</feature>
<reference evidence="13" key="1">
    <citation type="submission" date="2017-02" db="UniProtKB">
        <authorList>
            <consortium name="WormBaseParasite"/>
        </authorList>
    </citation>
    <scope>IDENTIFICATION</scope>
</reference>
<dbReference type="EMBL" id="UZAE01000440">
    <property type="protein sequence ID" value="VDN97071.1"/>
    <property type="molecule type" value="Genomic_DNA"/>
</dbReference>
<evidence type="ECO:0000256" key="4">
    <source>
        <dbReference type="ARBA" id="ARBA00022737"/>
    </source>
</evidence>
<gene>
    <name evidence="11" type="ORF">HNAJ_LOCUS1212</name>
</gene>
<keyword evidence="10" id="KW-0813">Transport</keyword>
<proteinExistence type="inferred from homology"/>
<dbReference type="PANTHER" id="PTHR10780">
    <property type="entry name" value="MITOCHONDRIAL CARRIER HOMOLOG"/>
    <property type="match status" value="1"/>
</dbReference>
<keyword evidence="8 9" id="KW-0472">Membrane</keyword>
<dbReference type="InterPro" id="IPR023395">
    <property type="entry name" value="MCP_dom_sf"/>
</dbReference>
<evidence type="ECO:0000313" key="11">
    <source>
        <dbReference type="EMBL" id="VDN97071.1"/>
    </source>
</evidence>
<keyword evidence="3 9" id="KW-0812">Transmembrane</keyword>
<reference evidence="11 12" key="2">
    <citation type="submission" date="2018-11" db="EMBL/GenBank/DDBJ databases">
        <authorList>
            <consortium name="Pathogen Informatics"/>
        </authorList>
    </citation>
    <scope>NUCLEOTIDE SEQUENCE [LARGE SCALE GENOMIC DNA]</scope>
</reference>
<dbReference type="GO" id="GO:0005741">
    <property type="term" value="C:mitochondrial outer membrane"/>
    <property type="evidence" value="ECO:0007669"/>
    <property type="project" value="UniProtKB-SubCell"/>
</dbReference>
<evidence type="ECO:0000256" key="8">
    <source>
        <dbReference type="ARBA" id="ARBA00023136"/>
    </source>
</evidence>
<keyword evidence="12" id="KW-1185">Reference proteome</keyword>
<evidence type="ECO:0000256" key="1">
    <source>
        <dbReference type="ARBA" id="ARBA00004374"/>
    </source>
</evidence>
<keyword evidence="5" id="KW-1000">Mitochondrion outer membrane</keyword>
<evidence type="ECO:0000313" key="13">
    <source>
        <dbReference type="WBParaSite" id="HNAJ_0000121201-mRNA-1"/>
    </source>
</evidence>
<keyword evidence="6" id="KW-1133">Transmembrane helix</keyword>
<accession>A0A0R3T2N4</accession>
<name>A0A0R3T2N4_RODNA</name>
<dbReference type="Proteomes" id="UP000278807">
    <property type="component" value="Unassembled WGS sequence"/>
</dbReference>
<evidence type="ECO:0000256" key="9">
    <source>
        <dbReference type="PROSITE-ProRule" id="PRU00282"/>
    </source>
</evidence>
<evidence type="ECO:0000256" key="7">
    <source>
        <dbReference type="ARBA" id="ARBA00023128"/>
    </source>
</evidence>
<evidence type="ECO:0000256" key="10">
    <source>
        <dbReference type="RuleBase" id="RU000488"/>
    </source>
</evidence>
<dbReference type="PROSITE" id="PS50920">
    <property type="entry name" value="SOLCAR"/>
    <property type="match status" value="1"/>
</dbReference>
<keyword evidence="7" id="KW-0496">Mitochondrion</keyword>
<dbReference type="InterPro" id="IPR018108">
    <property type="entry name" value="MCP_transmembrane"/>
</dbReference>
<dbReference type="AlphaFoldDB" id="A0A0R3T2N4"/>
<comment type="similarity">
    <text evidence="2 10">Belongs to the mitochondrial carrier (TC 2.A.29) family.</text>
</comment>
<evidence type="ECO:0000313" key="12">
    <source>
        <dbReference type="Proteomes" id="UP000278807"/>
    </source>
</evidence>
<dbReference type="WBParaSite" id="HNAJ_0000121201-mRNA-1">
    <property type="protein sequence ID" value="HNAJ_0000121201-mRNA-1"/>
    <property type="gene ID" value="HNAJ_0000121201"/>
</dbReference>
<comment type="subcellular location">
    <subcellularLocation>
        <location evidence="1">Mitochondrion outer membrane</location>
        <topology evidence="1">Multi-pass membrane protein</topology>
    </subcellularLocation>
</comment>
<dbReference type="Pfam" id="PF00153">
    <property type="entry name" value="Mito_carr"/>
    <property type="match status" value="1"/>
</dbReference>
<sequence length="327" mass="37565">MFAPDSIAISENALFHSLLNPCRVACHLIRIGHEPLPPHTSNTFLHLIGLIRCPLAFYPNAFTYSFYLLKKYGYWRVITCGFFSSFCLEATHKTMTFMINRYFVQRQLDSLEWMDDEDVLSNDQSTLLMNLIGKSSRREFFHLVRYILIARAYELFVTQPFFVIMMRQIASLVSGEDQYSWFFQAVVSIYRESGLMGFFSGLVPRMLWELSRLGMYFLIYSLINRDGVDVPRHLSNNFKFLFNLLADVVVNVAAYPLQVVGSVMALHGSRIAIHEVGLANSFGSWRECLQFLISQGAQYRGYLPFWRRAPPSALTCHPISHSTPSAA</sequence>
<organism evidence="13">
    <name type="scientific">Rodentolepis nana</name>
    <name type="common">Dwarf tapeworm</name>
    <name type="synonym">Hymenolepis nana</name>
    <dbReference type="NCBI Taxonomy" id="102285"/>
    <lineage>
        <taxon>Eukaryota</taxon>
        <taxon>Metazoa</taxon>
        <taxon>Spiralia</taxon>
        <taxon>Lophotrochozoa</taxon>
        <taxon>Platyhelminthes</taxon>
        <taxon>Cestoda</taxon>
        <taxon>Eucestoda</taxon>
        <taxon>Cyclophyllidea</taxon>
        <taxon>Hymenolepididae</taxon>
        <taxon>Rodentolepis</taxon>
    </lineage>
</organism>
<dbReference type="PANTHER" id="PTHR10780:SF18">
    <property type="entry name" value="LD43650P"/>
    <property type="match status" value="1"/>
</dbReference>